<protein>
    <submittedName>
        <fullName evidence="2">Uncharacterized protein</fullName>
    </submittedName>
</protein>
<dbReference type="EMBL" id="ML995761">
    <property type="protein sequence ID" value="KAF2135067.1"/>
    <property type="molecule type" value="Genomic_DNA"/>
</dbReference>
<dbReference type="RefSeq" id="XP_033390789.1">
    <property type="nucleotide sequence ID" value="XM_033545334.1"/>
</dbReference>
<reference evidence="2" key="1">
    <citation type="journal article" date="2020" name="Stud. Mycol.">
        <title>101 Dothideomycetes genomes: a test case for predicting lifestyles and emergence of pathogens.</title>
        <authorList>
            <person name="Haridas S."/>
            <person name="Albert R."/>
            <person name="Binder M."/>
            <person name="Bloem J."/>
            <person name="Labutti K."/>
            <person name="Salamov A."/>
            <person name="Andreopoulos B."/>
            <person name="Baker S."/>
            <person name="Barry K."/>
            <person name="Bills G."/>
            <person name="Bluhm B."/>
            <person name="Cannon C."/>
            <person name="Castanera R."/>
            <person name="Culley D."/>
            <person name="Daum C."/>
            <person name="Ezra D."/>
            <person name="Gonzalez J."/>
            <person name="Henrissat B."/>
            <person name="Kuo A."/>
            <person name="Liang C."/>
            <person name="Lipzen A."/>
            <person name="Lutzoni F."/>
            <person name="Magnuson J."/>
            <person name="Mondo S."/>
            <person name="Nolan M."/>
            <person name="Ohm R."/>
            <person name="Pangilinan J."/>
            <person name="Park H.-J."/>
            <person name="Ramirez L."/>
            <person name="Alfaro M."/>
            <person name="Sun H."/>
            <person name="Tritt A."/>
            <person name="Yoshinaga Y."/>
            <person name="Zwiers L.-H."/>
            <person name="Turgeon B."/>
            <person name="Goodwin S."/>
            <person name="Spatafora J."/>
            <person name="Crous P."/>
            <person name="Grigoriev I."/>
        </authorList>
    </citation>
    <scope>NUCLEOTIDE SEQUENCE</scope>
    <source>
        <strain evidence="2">CBS 121167</strain>
    </source>
</reference>
<sequence>MYMAYCKECWHKDTEDVGISRTSRSGAIDGLIATSTLIYKGAHKRIKEYFSFQIQDFISLKDNIRNALANEWQDITKIESRGYSRLQHRYKSEPLLTSLLKHVFPVALDAVIEQIALIKQKDYNNTCYNNFKDSIGLPYSHTIKYYSVNEQWTIPLSMIYPFWCYKTPTNPEDSIRRIKDFVEQRRKGRPRQQASSTPASTAIREPS</sequence>
<dbReference type="GeneID" id="54302839"/>
<dbReference type="Proteomes" id="UP000799438">
    <property type="component" value="Unassembled WGS sequence"/>
</dbReference>
<dbReference type="AlphaFoldDB" id="A0A6A6AW71"/>
<evidence type="ECO:0000313" key="3">
    <source>
        <dbReference type="Proteomes" id="UP000799438"/>
    </source>
</evidence>
<organism evidence="2 3">
    <name type="scientific">Aplosporella prunicola CBS 121167</name>
    <dbReference type="NCBI Taxonomy" id="1176127"/>
    <lineage>
        <taxon>Eukaryota</taxon>
        <taxon>Fungi</taxon>
        <taxon>Dikarya</taxon>
        <taxon>Ascomycota</taxon>
        <taxon>Pezizomycotina</taxon>
        <taxon>Dothideomycetes</taxon>
        <taxon>Dothideomycetes incertae sedis</taxon>
        <taxon>Botryosphaeriales</taxon>
        <taxon>Aplosporellaceae</taxon>
        <taxon>Aplosporella</taxon>
    </lineage>
</organism>
<keyword evidence="3" id="KW-1185">Reference proteome</keyword>
<evidence type="ECO:0000256" key="1">
    <source>
        <dbReference type="SAM" id="MobiDB-lite"/>
    </source>
</evidence>
<gene>
    <name evidence="2" type="ORF">K452DRAFT_340156</name>
</gene>
<name>A0A6A6AW71_9PEZI</name>
<accession>A0A6A6AW71</accession>
<evidence type="ECO:0000313" key="2">
    <source>
        <dbReference type="EMBL" id="KAF2135067.1"/>
    </source>
</evidence>
<proteinExistence type="predicted"/>
<feature type="region of interest" description="Disordered" evidence="1">
    <location>
        <begin position="183"/>
        <end position="207"/>
    </location>
</feature>